<feature type="region of interest" description="Disordered" evidence="1">
    <location>
        <begin position="184"/>
        <end position="232"/>
    </location>
</feature>
<accession>A0ABP0EF16</accession>
<evidence type="ECO:0000313" key="3">
    <source>
        <dbReference type="Proteomes" id="UP001497600"/>
    </source>
</evidence>
<feature type="region of interest" description="Disordered" evidence="1">
    <location>
        <begin position="115"/>
        <end position="157"/>
    </location>
</feature>
<organism evidence="2 3">
    <name type="scientific">[Candida] anglica</name>
    <dbReference type="NCBI Taxonomy" id="148631"/>
    <lineage>
        <taxon>Eukaryota</taxon>
        <taxon>Fungi</taxon>
        <taxon>Dikarya</taxon>
        <taxon>Ascomycota</taxon>
        <taxon>Saccharomycotina</taxon>
        <taxon>Pichiomycetes</taxon>
        <taxon>Debaryomycetaceae</taxon>
        <taxon>Kurtzmaniella</taxon>
    </lineage>
</organism>
<feature type="compositionally biased region" description="Polar residues" evidence="1">
    <location>
        <begin position="119"/>
        <end position="129"/>
    </location>
</feature>
<protein>
    <submittedName>
        <fullName evidence="2">Uncharacterized protein</fullName>
    </submittedName>
</protein>
<name>A0ABP0EF16_9ASCO</name>
<dbReference type="EMBL" id="OZ004258">
    <property type="protein sequence ID" value="CAK7912393.1"/>
    <property type="molecule type" value="Genomic_DNA"/>
</dbReference>
<gene>
    <name evidence="2" type="ORF">CAAN4_F06810</name>
</gene>
<keyword evidence="3" id="KW-1185">Reference proteome</keyword>
<sequence length="364" mass="39734">MASYLDVVSGEIASIKHMLASLPFDRTEGLSHTKSPYFLDVYRVHRPEMSALNEDNGVFPLDASKLLKLGISLGNLLKSLQQDEEQYLEQQKKQQQFNKSLGGALIQPGSHSGLFQPAKSASYSDQSGSPYAPSNDRRISASSGTNGGASFQIPPPPYQTRFVQNLSKILKNYDIGTATTYSNTPNFNSNSNNTNNNNILQQTPSNLNSQSSQSSQPVASSGSSTSTLSQQMQGSPIKLSSKQLLIEKLEINIQLDNLFTYKILLKLVQQIYEIIELQLEVSGGGGVLNGTVQKDVSSSSSIFSTASYSSSDSSMTNDEYLQLLRSIVNRISTGIIEPFIQVIVTQIAERGVIERFGELLKSLD</sequence>
<evidence type="ECO:0000256" key="1">
    <source>
        <dbReference type="SAM" id="MobiDB-lite"/>
    </source>
</evidence>
<evidence type="ECO:0000313" key="2">
    <source>
        <dbReference type="EMBL" id="CAK7912393.1"/>
    </source>
</evidence>
<proteinExistence type="predicted"/>
<dbReference type="Proteomes" id="UP001497600">
    <property type="component" value="Chromosome F"/>
</dbReference>
<reference evidence="2 3" key="1">
    <citation type="submission" date="2024-01" db="EMBL/GenBank/DDBJ databases">
        <authorList>
            <consortium name="Genoscope - CEA"/>
            <person name="William W."/>
        </authorList>
    </citation>
    <scope>NUCLEOTIDE SEQUENCE [LARGE SCALE GENOMIC DNA]</scope>
    <source>
        <strain evidence="2 3">29B2s-10</strain>
    </source>
</reference>